<proteinExistence type="predicted"/>
<gene>
    <name evidence="7" type="ORF">MICPUCDRAFT_64179</name>
</gene>
<dbReference type="Proteomes" id="UP000001876">
    <property type="component" value="Unassembled WGS sequence"/>
</dbReference>
<dbReference type="InterPro" id="IPR011011">
    <property type="entry name" value="Znf_FYVE_PHD"/>
</dbReference>
<dbReference type="SUPFAM" id="SSF57903">
    <property type="entry name" value="FYVE/PHD zinc finger"/>
    <property type="match status" value="1"/>
</dbReference>
<evidence type="ECO:0000313" key="8">
    <source>
        <dbReference type="Proteomes" id="UP000001876"/>
    </source>
</evidence>
<evidence type="ECO:0000313" key="7">
    <source>
        <dbReference type="EMBL" id="EEH59691.1"/>
    </source>
</evidence>
<keyword evidence="8" id="KW-1185">Reference proteome</keyword>
<reference evidence="7 8" key="1">
    <citation type="journal article" date="2009" name="Science">
        <title>Green evolution and dynamic adaptations revealed by genomes of the marine picoeukaryotes Micromonas.</title>
        <authorList>
            <person name="Worden A.Z."/>
            <person name="Lee J.H."/>
            <person name="Mock T."/>
            <person name="Rouze P."/>
            <person name="Simmons M.P."/>
            <person name="Aerts A.L."/>
            <person name="Allen A.E."/>
            <person name="Cuvelier M.L."/>
            <person name="Derelle E."/>
            <person name="Everett M.V."/>
            <person name="Foulon E."/>
            <person name="Grimwood J."/>
            <person name="Gundlach H."/>
            <person name="Henrissat B."/>
            <person name="Napoli C."/>
            <person name="McDonald S.M."/>
            <person name="Parker M.S."/>
            <person name="Rombauts S."/>
            <person name="Salamov A."/>
            <person name="Von Dassow P."/>
            <person name="Badger J.H."/>
            <person name="Coutinho P.M."/>
            <person name="Demir E."/>
            <person name="Dubchak I."/>
            <person name="Gentemann C."/>
            <person name="Eikrem W."/>
            <person name="Gready J.E."/>
            <person name="John U."/>
            <person name="Lanier W."/>
            <person name="Lindquist E.A."/>
            <person name="Lucas S."/>
            <person name="Mayer K.F."/>
            <person name="Moreau H."/>
            <person name="Not F."/>
            <person name="Otillar R."/>
            <person name="Panaud O."/>
            <person name="Pangilinan J."/>
            <person name="Paulsen I."/>
            <person name="Piegu B."/>
            <person name="Poliakov A."/>
            <person name="Robbens S."/>
            <person name="Schmutz J."/>
            <person name="Toulza E."/>
            <person name="Wyss T."/>
            <person name="Zelensky A."/>
            <person name="Zhou K."/>
            <person name="Armbrust E.V."/>
            <person name="Bhattacharya D."/>
            <person name="Goodenough U.W."/>
            <person name="Van de Peer Y."/>
            <person name="Grigoriev I.V."/>
        </authorList>
    </citation>
    <scope>NUCLEOTIDE SEQUENCE [LARGE SCALE GENOMIC DNA]</scope>
    <source>
        <strain evidence="7 8">CCMP1545</strain>
    </source>
</reference>
<dbReference type="GO" id="GO:0008270">
    <property type="term" value="F:zinc ion binding"/>
    <property type="evidence" value="ECO:0007669"/>
    <property type="project" value="UniProtKB-KW"/>
</dbReference>
<dbReference type="STRING" id="564608.C1MK23"/>
<dbReference type="EMBL" id="GG663736">
    <property type="protein sequence ID" value="EEH59691.1"/>
    <property type="molecule type" value="Genomic_DNA"/>
</dbReference>
<protein>
    <submittedName>
        <fullName evidence="7">Predicted protein</fullName>
    </submittedName>
</protein>
<evidence type="ECO:0000256" key="4">
    <source>
        <dbReference type="PROSITE-ProRule" id="PRU00146"/>
    </source>
</evidence>
<dbReference type="GeneID" id="9681825"/>
<keyword evidence="1" id="KW-0479">Metal-binding</keyword>
<dbReference type="Gene3D" id="3.30.40.10">
    <property type="entry name" value="Zinc/RING finger domain, C3HC4 (zinc finger)"/>
    <property type="match status" value="1"/>
</dbReference>
<feature type="compositionally biased region" description="Basic and acidic residues" evidence="5">
    <location>
        <begin position="1"/>
        <end position="15"/>
    </location>
</feature>
<dbReference type="InterPro" id="IPR013083">
    <property type="entry name" value="Znf_RING/FYVE/PHD"/>
</dbReference>
<dbReference type="AlphaFoldDB" id="C1MK23"/>
<evidence type="ECO:0000256" key="1">
    <source>
        <dbReference type="ARBA" id="ARBA00022723"/>
    </source>
</evidence>
<feature type="region of interest" description="Disordered" evidence="5">
    <location>
        <begin position="1"/>
        <end position="48"/>
    </location>
</feature>
<dbReference type="PROSITE" id="PS50016">
    <property type="entry name" value="ZF_PHD_2"/>
    <property type="match status" value="1"/>
</dbReference>
<sequence>MPRIEHSCVHHKDAEPTSCTPPQTKSSKRKTTEGGLPQNQARRQSPHIGQVRSLEGIHYTQSIGASSKSTSELMSCDEPQHELISNKELSNHDQDPLLGIYERDGCPCTFRDEFYEADMRDFVDANVDENGVCVINKLPENIHEEALEHRLAQRKVGDVWAMYEDGSGLPRVYATLMAYDRRYICNDRPARWKVAFLDREKGSESATGGIGCHWYKEGRGGAVQRLRHRGRKWRGWDIANCSDDMFSHRASVAAVLRGAVSTKTGLRDTFSSCGDNLLLPGRQTAAVVEPKVGQIWTMSNLVKQSSDQRLRGRVLDKQYRYKLFAHTELVSQTSVPKYVVLVRAVTHEHSSSPSHTPVEEAAFQVKTAIYVVERLAMQTRSVHDVHGSYICSGEIFDGCRAAMFDYQVPISSDGQANVWTEFLNPGAPFATRRSIYIDPMALTLLKADSCGSCSRESKSNAYRVRFQSASNTGNVGADVPPAKTCSSKSSLPCSVTLQTTKEMFVKSDVLASRERRKQPYPVCSRCHETEWNFSDRSPGEPKRGAPVLIECCECQNKWHLQCVAPEAEPGDKHDFFTAQWTCENCRTWLR</sequence>
<feature type="non-terminal residue" evidence="7">
    <location>
        <position position="590"/>
    </location>
</feature>
<keyword evidence="2 4" id="KW-0863">Zinc-finger</keyword>
<evidence type="ECO:0000256" key="2">
    <source>
        <dbReference type="ARBA" id="ARBA00022771"/>
    </source>
</evidence>
<feature type="domain" description="PHD-type" evidence="6">
    <location>
        <begin position="520"/>
        <end position="588"/>
    </location>
</feature>
<dbReference type="RefSeq" id="XP_003056315.1">
    <property type="nucleotide sequence ID" value="XM_003056269.1"/>
</dbReference>
<dbReference type="InterPro" id="IPR019787">
    <property type="entry name" value="Znf_PHD-finger"/>
</dbReference>
<name>C1MK23_MICPC</name>
<evidence type="ECO:0000256" key="3">
    <source>
        <dbReference type="ARBA" id="ARBA00022833"/>
    </source>
</evidence>
<accession>C1MK23</accession>
<keyword evidence="3" id="KW-0862">Zinc</keyword>
<dbReference type="KEGG" id="mpp:MICPUCDRAFT_64179"/>
<dbReference type="SMART" id="SM00249">
    <property type="entry name" value="PHD"/>
    <property type="match status" value="1"/>
</dbReference>
<evidence type="ECO:0000259" key="6">
    <source>
        <dbReference type="PROSITE" id="PS50016"/>
    </source>
</evidence>
<dbReference type="PROSITE" id="PS01359">
    <property type="entry name" value="ZF_PHD_1"/>
    <property type="match status" value="1"/>
</dbReference>
<evidence type="ECO:0000256" key="5">
    <source>
        <dbReference type="SAM" id="MobiDB-lite"/>
    </source>
</evidence>
<dbReference type="InterPro" id="IPR001965">
    <property type="entry name" value="Znf_PHD"/>
</dbReference>
<dbReference type="InterPro" id="IPR019786">
    <property type="entry name" value="Zinc_finger_PHD-type_CS"/>
</dbReference>
<organism evidence="8">
    <name type="scientific">Micromonas pusilla (strain CCMP1545)</name>
    <name type="common">Picoplanktonic green alga</name>
    <dbReference type="NCBI Taxonomy" id="564608"/>
    <lineage>
        <taxon>Eukaryota</taxon>
        <taxon>Viridiplantae</taxon>
        <taxon>Chlorophyta</taxon>
        <taxon>Mamiellophyceae</taxon>
        <taxon>Mamiellales</taxon>
        <taxon>Mamiellaceae</taxon>
        <taxon>Micromonas</taxon>
    </lineage>
</organism>